<name>A0AAV6US52_9ARAC</name>
<feature type="transmembrane region" description="Helical" evidence="9">
    <location>
        <begin position="664"/>
        <end position="688"/>
    </location>
</feature>
<dbReference type="CDD" id="cd17336">
    <property type="entry name" value="MFS_SLCO_OATP"/>
    <property type="match status" value="1"/>
</dbReference>
<keyword evidence="6 9" id="KW-0472">Membrane</keyword>
<evidence type="ECO:0000256" key="3">
    <source>
        <dbReference type="ARBA" id="ARBA00022475"/>
    </source>
</evidence>
<keyword evidence="7" id="KW-1015">Disulfide bond</keyword>
<feature type="compositionally biased region" description="Polar residues" evidence="8">
    <location>
        <begin position="542"/>
        <end position="554"/>
    </location>
</feature>
<keyword evidence="4 9" id="KW-0812">Transmembrane</keyword>
<feature type="transmembrane region" description="Helical" evidence="9">
    <location>
        <begin position="708"/>
        <end position="732"/>
    </location>
</feature>
<dbReference type="InterPro" id="IPR036259">
    <property type="entry name" value="MFS_trans_sf"/>
</dbReference>
<evidence type="ECO:0000256" key="9">
    <source>
        <dbReference type="SAM" id="Phobius"/>
    </source>
</evidence>
<feature type="region of interest" description="Disordered" evidence="8">
    <location>
        <begin position="106"/>
        <end position="141"/>
    </location>
</feature>
<dbReference type="Proteomes" id="UP000827092">
    <property type="component" value="Unassembled WGS sequence"/>
</dbReference>
<gene>
    <name evidence="11" type="ORF">JTE90_020030</name>
</gene>
<dbReference type="InterPro" id="IPR004156">
    <property type="entry name" value="OATP"/>
</dbReference>
<protein>
    <recommendedName>
        <fullName evidence="10">Kazal-like domain-containing protein</fullName>
    </recommendedName>
</protein>
<dbReference type="InterPro" id="IPR002350">
    <property type="entry name" value="Kazal_dom"/>
</dbReference>
<feature type="transmembrane region" description="Helical" evidence="9">
    <location>
        <begin position="771"/>
        <end position="793"/>
    </location>
</feature>
<evidence type="ECO:0000256" key="5">
    <source>
        <dbReference type="ARBA" id="ARBA00022989"/>
    </source>
</evidence>
<feature type="transmembrane region" description="Helical" evidence="9">
    <location>
        <begin position="813"/>
        <end position="832"/>
    </location>
</feature>
<reference evidence="11 12" key="1">
    <citation type="journal article" date="2022" name="Nat. Ecol. Evol.">
        <title>A masculinizing supergene underlies an exaggerated male reproductive morph in a spider.</title>
        <authorList>
            <person name="Hendrickx F."/>
            <person name="De Corte Z."/>
            <person name="Sonet G."/>
            <person name="Van Belleghem S.M."/>
            <person name="Kostlbacher S."/>
            <person name="Vangestel C."/>
        </authorList>
    </citation>
    <scope>NUCLEOTIDE SEQUENCE [LARGE SCALE GENOMIC DNA]</scope>
    <source>
        <strain evidence="11">W744_W776</strain>
    </source>
</reference>
<comment type="similarity">
    <text evidence="2">Belongs to the organo anion transporter (TC 2.A.60) family.</text>
</comment>
<keyword evidence="3" id="KW-1003">Cell membrane</keyword>
<dbReference type="GO" id="GO:0015347">
    <property type="term" value="F:sodium-independent organic anion transmembrane transporter activity"/>
    <property type="evidence" value="ECO:0007669"/>
    <property type="project" value="TreeGrafter"/>
</dbReference>
<feature type="compositionally biased region" description="Basic and acidic residues" evidence="8">
    <location>
        <begin position="53"/>
        <end position="66"/>
    </location>
</feature>
<feature type="transmembrane region" description="Helical" evidence="9">
    <location>
        <begin position="955"/>
        <end position="975"/>
    </location>
</feature>
<evidence type="ECO:0000256" key="2">
    <source>
        <dbReference type="ARBA" id="ARBA00009657"/>
    </source>
</evidence>
<evidence type="ECO:0000256" key="6">
    <source>
        <dbReference type="ARBA" id="ARBA00023136"/>
    </source>
</evidence>
<evidence type="ECO:0000313" key="12">
    <source>
        <dbReference type="Proteomes" id="UP000827092"/>
    </source>
</evidence>
<dbReference type="InterPro" id="IPR036058">
    <property type="entry name" value="Kazal_dom_sf"/>
</dbReference>
<dbReference type="GO" id="GO:0043252">
    <property type="term" value="P:sodium-independent organic anion transport"/>
    <property type="evidence" value="ECO:0007669"/>
    <property type="project" value="TreeGrafter"/>
</dbReference>
<accession>A0AAV6US52</accession>
<feature type="region of interest" description="Disordered" evidence="8">
    <location>
        <begin position="16"/>
        <end position="75"/>
    </location>
</feature>
<dbReference type="Gene3D" id="1.20.1250.20">
    <property type="entry name" value="MFS general substrate transporter like domains"/>
    <property type="match status" value="1"/>
</dbReference>
<dbReference type="AlphaFoldDB" id="A0AAV6US52"/>
<dbReference type="GO" id="GO:0016323">
    <property type="term" value="C:basolateral plasma membrane"/>
    <property type="evidence" value="ECO:0007669"/>
    <property type="project" value="TreeGrafter"/>
</dbReference>
<sequence length="1103" mass="122267">MGNAKVKTLVVERPDECEPDYRTSRSDTGITSELKTPEKDKCSILELQTPVVEKPDEGEPDYRTSEGKAGIIPEHKKPSQNIFSIPELPGLKILEYANKVKEFIGLEDSPDVASDSPKSNEIKESNEHQSLKPERDENIVDDTEDVQASTISLCKPDIVDNTDESDIDIPIDDNESECFVVESKGIPVTKELGDKPVALAPIGINSNNDITNDKNLNDVDDISASEGLDDQPDTLSISNKNCKDLELSENDISGNISFDNKINSRLEAEKEDSDRGVTENNKEKDQINIKYDAISDSITKNDFQKLDSISKTPLSDSKININDLEIPETHYHDVCETEEKYLNCLEDPGDVFNQSDPNDEKIASAVNRSTEVSDDHVDSIKTGRESIGNINLNDSKANELSNNDNLVKLSNGSLDIHKNDKDSSFLKEPVLFFGEDIFMSSDTYNSSVNEEVSDPNLKFEVKDLVDNENCFGEINQDIEQNPNIEQLRRLSSGIAKSILDSAENELKNIKEDSQKEYYIDINQLSDEKIEIIKNNSSKEFDNSNSQETESEQRYPTENINQNLCSMALTTKIKESMGKSNAENYVDPDIVCGIGSFKPQWLQPWATARADVKVEECDEDDRPPTLAAVLFLMLGSFLKGFGNLAYYAVGLAYMDDNAKKKNTPIYFALAYALRLLGPLVGFLMSYSFLKYYENPFVDPGFGPEDPRWIGGWWMGFMVQGVLVMVFSAPIALFPRRLPGHKLAADTVRKGEGLVSNLAGLWAALKRLGKNPLYIFLVINTIFSVYGSFGHFIMLPKYMENQFRVSASQASLLSGPPGIAALIVSTLIGGYLIYRLRPNARFLTGCLVILEVIGAVGYLILMIPKCETIQMSNYGFDGQGLILEGACNANCSCTTKAFSPVCAPDGKTHFFSPCHAGCHEKVNQTFLQCSCIADSSDLGENSATEGFCITYGCWNQALAYIITLPILQFIVNLLRVADTMVFLRCIKTEDKSIALGTFETLLSAFGFIPYPIVFGALVDHSCLVWEKSCGQTGNCWFYDITKFNYLLHGGSALFSGLSALCMFVVFCLSGSVTDLYKDDEDLDENVKEGTVKEVKEEADASTTRI</sequence>
<feature type="compositionally biased region" description="Basic and acidic residues" evidence="8">
    <location>
        <begin position="16"/>
        <end position="25"/>
    </location>
</feature>
<dbReference type="PANTHER" id="PTHR11388">
    <property type="entry name" value="ORGANIC ANION TRANSPORTER"/>
    <property type="match status" value="1"/>
</dbReference>
<feature type="transmembrane region" description="Helical" evidence="9">
    <location>
        <begin position="996"/>
        <end position="1016"/>
    </location>
</feature>
<feature type="compositionally biased region" description="Basic and acidic residues" evidence="8">
    <location>
        <begin position="118"/>
        <end position="138"/>
    </location>
</feature>
<evidence type="ECO:0000256" key="1">
    <source>
        <dbReference type="ARBA" id="ARBA00004651"/>
    </source>
</evidence>
<dbReference type="Pfam" id="PF03137">
    <property type="entry name" value="OATP"/>
    <property type="match status" value="1"/>
</dbReference>
<evidence type="ECO:0000259" key="10">
    <source>
        <dbReference type="PROSITE" id="PS51465"/>
    </source>
</evidence>
<dbReference type="PROSITE" id="PS51465">
    <property type="entry name" value="KAZAL_2"/>
    <property type="match status" value="1"/>
</dbReference>
<dbReference type="EMBL" id="JAFNEN010000277">
    <property type="protein sequence ID" value="KAG8187152.1"/>
    <property type="molecule type" value="Genomic_DNA"/>
</dbReference>
<evidence type="ECO:0000313" key="11">
    <source>
        <dbReference type="EMBL" id="KAG8187152.1"/>
    </source>
</evidence>
<feature type="region of interest" description="Disordered" evidence="8">
    <location>
        <begin position="535"/>
        <end position="554"/>
    </location>
</feature>
<feature type="transmembrane region" description="Helical" evidence="9">
    <location>
        <begin position="625"/>
        <end position="652"/>
    </location>
</feature>
<dbReference type="SUPFAM" id="SSF103473">
    <property type="entry name" value="MFS general substrate transporter"/>
    <property type="match status" value="1"/>
</dbReference>
<keyword evidence="12" id="KW-1185">Reference proteome</keyword>
<dbReference type="NCBIfam" id="TIGR00805">
    <property type="entry name" value="oat"/>
    <property type="match status" value="1"/>
</dbReference>
<feature type="transmembrane region" description="Helical" evidence="9">
    <location>
        <begin position="1043"/>
        <end position="1066"/>
    </location>
</feature>
<proteinExistence type="inferred from homology"/>
<dbReference type="Pfam" id="PF07648">
    <property type="entry name" value="Kazal_2"/>
    <property type="match status" value="1"/>
</dbReference>
<feature type="domain" description="Kazal-like" evidence="10">
    <location>
        <begin position="879"/>
        <end position="931"/>
    </location>
</feature>
<comment type="subcellular location">
    <subcellularLocation>
        <location evidence="1">Cell membrane</location>
        <topology evidence="1">Multi-pass membrane protein</topology>
    </subcellularLocation>
</comment>
<organism evidence="11 12">
    <name type="scientific">Oedothorax gibbosus</name>
    <dbReference type="NCBI Taxonomy" id="931172"/>
    <lineage>
        <taxon>Eukaryota</taxon>
        <taxon>Metazoa</taxon>
        <taxon>Ecdysozoa</taxon>
        <taxon>Arthropoda</taxon>
        <taxon>Chelicerata</taxon>
        <taxon>Arachnida</taxon>
        <taxon>Araneae</taxon>
        <taxon>Araneomorphae</taxon>
        <taxon>Entelegynae</taxon>
        <taxon>Araneoidea</taxon>
        <taxon>Linyphiidae</taxon>
        <taxon>Erigoninae</taxon>
        <taxon>Oedothorax</taxon>
    </lineage>
</organism>
<dbReference type="SUPFAM" id="SSF100895">
    <property type="entry name" value="Kazal-type serine protease inhibitors"/>
    <property type="match status" value="1"/>
</dbReference>
<feature type="transmembrane region" description="Helical" evidence="9">
    <location>
        <begin position="839"/>
        <end position="861"/>
    </location>
</feature>
<comment type="caution">
    <text evidence="11">The sequence shown here is derived from an EMBL/GenBank/DDBJ whole genome shotgun (WGS) entry which is preliminary data.</text>
</comment>
<evidence type="ECO:0000256" key="7">
    <source>
        <dbReference type="ARBA" id="ARBA00023157"/>
    </source>
</evidence>
<evidence type="ECO:0000256" key="4">
    <source>
        <dbReference type="ARBA" id="ARBA00022692"/>
    </source>
</evidence>
<keyword evidence="5 9" id="KW-1133">Transmembrane helix</keyword>
<dbReference type="PANTHER" id="PTHR11388:SF76">
    <property type="entry name" value="SOLUTE CARRIER ORGANIC ANION TRANSPORTER FAMILY MEMBER"/>
    <property type="match status" value="1"/>
</dbReference>
<evidence type="ECO:0000256" key="8">
    <source>
        <dbReference type="SAM" id="MobiDB-lite"/>
    </source>
</evidence>